<evidence type="ECO:0000313" key="4">
    <source>
        <dbReference type="Proteomes" id="UP001161669"/>
    </source>
</evidence>
<dbReference type="Pfam" id="PF18290">
    <property type="entry name" value="Nudix_hydro"/>
    <property type="match status" value="1"/>
</dbReference>
<dbReference type="EMBL" id="AP018495">
    <property type="protein sequence ID" value="BBI30570.1"/>
    <property type="molecule type" value="Genomic_DNA"/>
</dbReference>
<dbReference type="Pfam" id="PF00293">
    <property type="entry name" value="NUDIX"/>
    <property type="match status" value="1"/>
</dbReference>
<dbReference type="SUPFAM" id="SSF55811">
    <property type="entry name" value="Nudix"/>
    <property type="match status" value="1"/>
</dbReference>
<dbReference type="KEGG" id="vg:80540922"/>
<dbReference type="GO" id="GO:0047631">
    <property type="term" value="F:ADP-ribose diphosphatase activity"/>
    <property type="evidence" value="ECO:0007669"/>
    <property type="project" value="TreeGrafter"/>
</dbReference>
<evidence type="ECO:0000256" key="1">
    <source>
        <dbReference type="ARBA" id="ARBA00022801"/>
    </source>
</evidence>
<name>A0A3T1CXL5_9VIRU</name>
<sequence length="303" mass="34423">MEAMEEEQPPRNDAKPMRYRINRYNDVVVIQSSLIKEPPEFERSLERLLATATKARRNAVWLKLPSHLSHLIPVAQKLQFETHHANPANFAMVRWLGDQASRTSYASHHVRVRAIVSRWVAATVGPEVLLVRERRAFNDPVWKLPGGLVEDELVADCAIREVLEETGCRSVFAGILAINNRAHARWDNGEIVIACLLRPLQPSAPLRHDPQEILECEWVSVKEAARRLLDGKLATAVDMWFLSTAFGDQVRYRDLEPSPDRNVLRSLVLDDFGGGGRNSRMHMHSLNPVPDQISRFVNRTIGQ</sequence>
<dbReference type="PANTHER" id="PTHR13994">
    <property type="entry name" value="NUDIX HYDROLASE RELATED"/>
    <property type="match status" value="1"/>
</dbReference>
<evidence type="ECO:0000313" key="3">
    <source>
        <dbReference type="EMBL" id="BBI30570.1"/>
    </source>
</evidence>
<dbReference type="InterPro" id="IPR015797">
    <property type="entry name" value="NUDIX_hydrolase-like_dom_sf"/>
</dbReference>
<dbReference type="InterPro" id="IPR040618">
    <property type="entry name" value="Pre-Nudix"/>
</dbReference>
<feature type="domain" description="Nudix hydrolase" evidence="2">
    <location>
        <begin position="111"/>
        <end position="241"/>
    </location>
</feature>
<proteinExistence type="predicted"/>
<dbReference type="InterPro" id="IPR003293">
    <property type="entry name" value="Nudix_hydrolase6-like"/>
</dbReference>
<dbReference type="Gene3D" id="3.40.630.30">
    <property type="match status" value="1"/>
</dbReference>
<dbReference type="PANTHER" id="PTHR13994:SF13">
    <property type="entry name" value="FI03680P"/>
    <property type="match status" value="1"/>
</dbReference>
<keyword evidence="4" id="KW-1185">Reference proteome</keyword>
<dbReference type="Proteomes" id="UP001161669">
    <property type="component" value="Segment"/>
</dbReference>
<dbReference type="PROSITE" id="PS51462">
    <property type="entry name" value="NUDIX"/>
    <property type="match status" value="1"/>
</dbReference>
<dbReference type="Gene3D" id="3.90.79.10">
    <property type="entry name" value="Nucleoside Triphosphate Pyrophosphohydrolase"/>
    <property type="match status" value="1"/>
</dbReference>
<protein>
    <submittedName>
        <fullName evidence="3">Nudix hydrolase</fullName>
    </submittedName>
</protein>
<dbReference type="InterPro" id="IPR020084">
    <property type="entry name" value="NUDIX_hydrolase_CS"/>
</dbReference>
<dbReference type="GO" id="GO:0051287">
    <property type="term" value="F:NAD binding"/>
    <property type="evidence" value="ECO:0007669"/>
    <property type="project" value="TreeGrafter"/>
</dbReference>
<accession>A0A3T1CXL5</accession>
<evidence type="ECO:0000259" key="2">
    <source>
        <dbReference type="PROSITE" id="PS51462"/>
    </source>
</evidence>
<reference evidence="4" key="1">
    <citation type="journal article" date="2019" name="J. Virol.">
        <title>Medusavirus, a novel large DNA virus discovered from hot spring water.</title>
        <authorList>
            <person name="Yoshikawa G."/>
            <person name="Blanc-Mathieu R."/>
            <person name="Song C."/>
            <person name="Kayama Y."/>
            <person name="Mochizuki T."/>
            <person name="Murata K."/>
            <person name="Ogata H."/>
            <person name="Takemura M."/>
        </authorList>
    </citation>
    <scope>NUCLEOTIDE SEQUENCE [LARGE SCALE GENOMIC DNA]</scope>
</reference>
<dbReference type="PROSITE" id="PS00893">
    <property type="entry name" value="NUDIX_BOX"/>
    <property type="match status" value="1"/>
</dbReference>
<dbReference type="GO" id="GO:0035529">
    <property type="term" value="F:NADH pyrophosphatase activity"/>
    <property type="evidence" value="ECO:0007669"/>
    <property type="project" value="TreeGrafter"/>
</dbReference>
<organism evidence="3 4">
    <name type="scientific">Acanthamoeba castellanii medusavirus J1</name>
    <dbReference type="NCBI Taxonomy" id="3114988"/>
    <lineage>
        <taxon>Viruses</taxon>
        <taxon>Varidnaviria</taxon>
        <taxon>Bamfordvirae</taxon>
        <taxon>Nucleocytoviricota</taxon>
        <taxon>Megaviricetes</taxon>
        <taxon>Mamonoviridae</taxon>
        <taxon>Medusavirus</taxon>
        <taxon>Medusavirus medusae</taxon>
    </lineage>
</organism>
<keyword evidence="1 3" id="KW-0378">Hydrolase</keyword>
<dbReference type="InterPro" id="IPR000086">
    <property type="entry name" value="NUDIX_hydrolase_dom"/>
</dbReference>